<dbReference type="Proteomes" id="UP001162881">
    <property type="component" value="Unassembled WGS sequence"/>
</dbReference>
<dbReference type="CDD" id="cd03109">
    <property type="entry name" value="DTBS"/>
    <property type="match status" value="1"/>
</dbReference>
<dbReference type="PANTHER" id="PTHR43210">
    <property type="entry name" value="DETHIOBIOTIN SYNTHETASE"/>
    <property type="match status" value="1"/>
</dbReference>
<comment type="similarity">
    <text evidence="9">Belongs to the dethiobiotin synthetase family.</text>
</comment>
<comment type="catalytic activity">
    <reaction evidence="8">
        <text>(7R,8S)-8-amino-7-(carboxyamino)nonanoate + ATP = (4R,5S)-dethiobiotin + ADP + phosphate + H(+)</text>
        <dbReference type="Rhea" id="RHEA:63684"/>
        <dbReference type="ChEBI" id="CHEBI:15378"/>
        <dbReference type="ChEBI" id="CHEBI:30616"/>
        <dbReference type="ChEBI" id="CHEBI:43474"/>
        <dbReference type="ChEBI" id="CHEBI:149470"/>
        <dbReference type="ChEBI" id="CHEBI:149473"/>
        <dbReference type="ChEBI" id="CHEBI:456216"/>
    </reaction>
</comment>
<evidence type="ECO:0000313" key="11">
    <source>
        <dbReference type="Proteomes" id="UP001162881"/>
    </source>
</evidence>
<reference evidence="10" key="1">
    <citation type="submission" date="2022-03" db="EMBL/GenBank/DDBJ databases">
        <title>Identification of a novel bacterium isolated from mangrove sediments.</title>
        <authorList>
            <person name="Pan X."/>
        </authorList>
    </citation>
    <scope>NUCLEOTIDE SEQUENCE</scope>
    <source>
        <strain evidence="10">B1949</strain>
    </source>
</reference>
<comment type="catalytic activity">
    <reaction evidence="9">
        <text>(7R,8S)-7,8-diammoniononanoate + CO2 + ATP = (4R,5S)-dethiobiotin + ADP + phosphate + 3 H(+)</text>
        <dbReference type="Rhea" id="RHEA:15805"/>
        <dbReference type="ChEBI" id="CHEBI:15378"/>
        <dbReference type="ChEBI" id="CHEBI:16526"/>
        <dbReference type="ChEBI" id="CHEBI:30616"/>
        <dbReference type="ChEBI" id="CHEBI:43474"/>
        <dbReference type="ChEBI" id="CHEBI:149469"/>
        <dbReference type="ChEBI" id="CHEBI:149473"/>
        <dbReference type="ChEBI" id="CHEBI:456216"/>
        <dbReference type="EC" id="6.3.3.3"/>
    </reaction>
</comment>
<evidence type="ECO:0000256" key="3">
    <source>
        <dbReference type="ARBA" id="ARBA00022723"/>
    </source>
</evidence>
<keyword evidence="4 9" id="KW-0547">Nucleotide-binding</keyword>
<dbReference type="Gene3D" id="3.40.50.300">
    <property type="entry name" value="P-loop containing nucleotide triphosphate hydrolases"/>
    <property type="match status" value="1"/>
</dbReference>
<dbReference type="PIRSF" id="PIRSF006755">
    <property type="entry name" value="DTB_synth"/>
    <property type="match status" value="1"/>
</dbReference>
<evidence type="ECO:0000256" key="6">
    <source>
        <dbReference type="ARBA" id="ARBA00022840"/>
    </source>
</evidence>
<dbReference type="RefSeq" id="WP_244023790.1">
    <property type="nucleotide sequence ID" value="NZ_JALHLF010000133.1"/>
</dbReference>
<organism evidence="10 11">
    <name type="scientific">Novosphingobium organovorum</name>
    <dbReference type="NCBI Taxonomy" id="2930092"/>
    <lineage>
        <taxon>Bacteria</taxon>
        <taxon>Pseudomonadati</taxon>
        <taxon>Pseudomonadota</taxon>
        <taxon>Alphaproteobacteria</taxon>
        <taxon>Sphingomonadales</taxon>
        <taxon>Sphingomonadaceae</taxon>
        <taxon>Novosphingobium</taxon>
    </lineage>
</organism>
<dbReference type="EC" id="6.3.3.3" evidence="9"/>
<dbReference type="SUPFAM" id="SSF52540">
    <property type="entry name" value="P-loop containing nucleoside triphosphate hydrolases"/>
    <property type="match status" value="1"/>
</dbReference>
<keyword evidence="7 9" id="KW-0460">Magnesium</keyword>
<protein>
    <recommendedName>
        <fullName evidence="9">ATP-dependent dethiobiotin synthetase BioD</fullName>
        <ecNumber evidence="9">6.3.3.3</ecNumber>
    </recommendedName>
    <alternativeName>
        <fullName evidence="9">DTB synthetase</fullName>
        <shortName evidence="9">DTBS</shortName>
    </alternativeName>
    <alternativeName>
        <fullName evidence="9">Dethiobiotin synthase</fullName>
    </alternativeName>
</protein>
<comment type="pathway">
    <text evidence="9">Cofactor biosynthesis; biotin biosynthesis; biotin from 7,8-diaminononanoate: step 1/2.</text>
</comment>
<evidence type="ECO:0000256" key="4">
    <source>
        <dbReference type="ARBA" id="ARBA00022741"/>
    </source>
</evidence>
<evidence type="ECO:0000256" key="5">
    <source>
        <dbReference type="ARBA" id="ARBA00022756"/>
    </source>
</evidence>
<evidence type="ECO:0000256" key="2">
    <source>
        <dbReference type="ARBA" id="ARBA00022598"/>
    </source>
</evidence>
<comment type="caution">
    <text evidence="9">Lacks conserved residue(s) required for the propagation of feature annotation.</text>
</comment>
<evidence type="ECO:0000256" key="8">
    <source>
        <dbReference type="ARBA" id="ARBA00047386"/>
    </source>
</evidence>
<keyword evidence="3 9" id="KW-0479">Metal-binding</keyword>
<feature type="binding site" evidence="9">
    <location>
        <begin position="110"/>
        <end position="113"/>
    </location>
    <ligand>
        <name>ATP</name>
        <dbReference type="ChEBI" id="CHEBI:30616"/>
    </ligand>
</feature>
<name>A0ABT0BI39_9SPHN</name>
<evidence type="ECO:0000256" key="9">
    <source>
        <dbReference type="HAMAP-Rule" id="MF_00336"/>
    </source>
</evidence>
<keyword evidence="5 9" id="KW-0093">Biotin biosynthesis</keyword>
<dbReference type="EMBL" id="JALHLF010000133">
    <property type="protein sequence ID" value="MCJ2184700.1"/>
    <property type="molecule type" value="Genomic_DNA"/>
</dbReference>
<keyword evidence="2 9" id="KW-0436">Ligase</keyword>
<dbReference type="PANTHER" id="PTHR43210:SF2">
    <property type="entry name" value="ATP-DEPENDENT DETHIOBIOTIN SYNTHETASE BIOD 2"/>
    <property type="match status" value="1"/>
</dbReference>
<evidence type="ECO:0000256" key="1">
    <source>
        <dbReference type="ARBA" id="ARBA00022490"/>
    </source>
</evidence>
<feature type="binding site" evidence="9">
    <location>
        <position position="54"/>
    </location>
    <ligand>
        <name>Mg(2+)</name>
        <dbReference type="ChEBI" id="CHEBI:18420"/>
    </ligand>
</feature>
<feature type="binding site" evidence="9">
    <location>
        <position position="54"/>
    </location>
    <ligand>
        <name>ATP</name>
        <dbReference type="ChEBI" id="CHEBI:30616"/>
    </ligand>
</feature>
<gene>
    <name evidence="9 10" type="primary">bioD</name>
    <name evidence="10" type="ORF">MTR62_18690</name>
</gene>
<proteinExistence type="inferred from homology"/>
<accession>A0ABT0BI39</accession>
<feature type="active site" evidence="9">
    <location>
        <position position="38"/>
    </location>
</feature>
<keyword evidence="6 9" id="KW-0067">ATP-binding</keyword>
<dbReference type="InterPro" id="IPR027417">
    <property type="entry name" value="P-loop_NTPase"/>
</dbReference>
<keyword evidence="11" id="KW-1185">Reference proteome</keyword>
<feature type="binding site" evidence="9">
    <location>
        <begin position="194"/>
        <end position="196"/>
    </location>
    <ligand>
        <name>ATP</name>
        <dbReference type="ChEBI" id="CHEBI:30616"/>
    </ligand>
</feature>
<comment type="caution">
    <text evidence="10">The sequence shown here is derived from an EMBL/GenBank/DDBJ whole genome shotgun (WGS) entry which is preliminary data.</text>
</comment>
<comment type="cofactor">
    <cofactor evidence="9">
        <name>Mg(2+)</name>
        <dbReference type="ChEBI" id="CHEBI:18420"/>
    </cofactor>
</comment>
<comment type="subcellular location">
    <subcellularLocation>
        <location evidence="9">Cytoplasm</location>
    </subcellularLocation>
</comment>
<keyword evidence="1 9" id="KW-0963">Cytoplasm</keyword>
<feature type="binding site" evidence="9">
    <location>
        <begin position="18"/>
        <end position="23"/>
    </location>
    <ligand>
        <name>ATP</name>
        <dbReference type="ChEBI" id="CHEBI:30616"/>
    </ligand>
</feature>
<sequence length="219" mass="23403">MTSPSRPQTLVVTGTDTEIGKTVFASALAGALGAFYWKPVQAGIEPEDPHGETDALRVTALSGLPRERVLREAYRLVTPCSPHRAAEIDGVTIDPARLALPEVDGALVVEGAGGVHVPLTRQETYADQFARWGAPVVLVARTNLGTINHTLLSLEALRARAVPVLGVAFVGDPVEDSEATICAMGQVKRLGRLPRLDPLTPDALRAAFLAHFKTEDFRV</sequence>
<dbReference type="NCBIfam" id="TIGR00347">
    <property type="entry name" value="bioD"/>
    <property type="match status" value="1"/>
</dbReference>
<feature type="binding site" evidence="9">
    <location>
        <position position="22"/>
    </location>
    <ligand>
        <name>Mg(2+)</name>
        <dbReference type="ChEBI" id="CHEBI:18420"/>
    </ligand>
</feature>
<comment type="function">
    <text evidence="9">Catalyzes a mechanistically unusual reaction, the ATP-dependent insertion of CO2 between the N7 and N8 nitrogen atoms of 7,8-diaminopelargonic acid (DAPA, also called 7,8-diammoniononanoate) to form a ureido ring.</text>
</comment>
<dbReference type="GO" id="GO:0004141">
    <property type="term" value="F:dethiobiotin synthase activity"/>
    <property type="evidence" value="ECO:0007669"/>
    <property type="project" value="UniProtKB-EC"/>
</dbReference>
<dbReference type="InterPro" id="IPR004472">
    <property type="entry name" value="DTB_synth_BioD"/>
</dbReference>
<dbReference type="HAMAP" id="MF_00336">
    <property type="entry name" value="BioD"/>
    <property type="match status" value="1"/>
</dbReference>
<evidence type="ECO:0000313" key="10">
    <source>
        <dbReference type="EMBL" id="MCJ2184700.1"/>
    </source>
</evidence>
<dbReference type="Pfam" id="PF13500">
    <property type="entry name" value="AAA_26"/>
    <property type="match status" value="1"/>
</dbReference>
<comment type="subunit">
    <text evidence="9">Homodimer.</text>
</comment>
<feature type="binding site" evidence="9">
    <location>
        <position position="110"/>
    </location>
    <ligand>
        <name>Mg(2+)</name>
        <dbReference type="ChEBI" id="CHEBI:18420"/>
    </ligand>
</feature>
<evidence type="ECO:0000256" key="7">
    <source>
        <dbReference type="ARBA" id="ARBA00022842"/>
    </source>
</evidence>